<dbReference type="AlphaFoldDB" id="A0ABD3ICZ2"/>
<organism evidence="2 3">
    <name type="scientific">Riccia sorocarpa</name>
    <dbReference type="NCBI Taxonomy" id="122646"/>
    <lineage>
        <taxon>Eukaryota</taxon>
        <taxon>Viridiplantae</taxon>
        <taxon>Streptophyta</taxon>
        <taxon>Embryophyta</taxon>
        <taxon>Marchantiophyta</taxon>
        <taxon>Marchantiopsida</taxon>
        <taxon>Marchantiidae</taxon>
        <taxon>Marchantiales</taxon>
        <taxon>Ricciaceae</taxon>
        <taxon>Riccia</taxon>
    </lineage>
</organism>
<gene>
    <name evidence="2" type="ORF">R1sor_018337</name>
</gene>
<name>A0ABD3ICZ2_9MARC</name>
<evidence type="ECO:0000313" key="3">
    <source>
        <dbReference type="Proteomes" id="UP001633002"/>
    </source>
</evidence>
<sequence length="264" mass="29580">MSLGVWLVRTQLMKKDAQAAYLHDPELWHWEKEETRTLSWDHSTAETHGDHRYFGEGLQNDVKAFWPDEKKSGGNGKSWAGHRKRSHSDSAPVVSSKTTKYAIEGFYSGPATLRVESTTSFSFIPDNLNRLSASSGSPDRSRRKLPGWIQQRIRKCDVTIRSPIRTPIRTLVRSPLRVLIRASPASTGVTEGLGYTSLRQSKRTARQHRCAPVNLEAELPDIEPSPTPGLKVNKKQPVVRKKVPSSKREIGKSRDLAGAKQHVA</sequence>
<feature type="compositionally biased region" description="Basic and acidic residues" evidence="1">
    <location>
        <begin position="246"/>
        <end position="257"/>
    </location>
</feature>
<keyword evidence="3" id="KW-1185">Reference proteome</keyword>
<evidence type="ECO:0000313" key="2">
    <source>
        <dbReference type="EMBL" id="KAL3700315.1"/>
    </source>
</evidence>
<feature type="region of interest" description="Disordered" evidence="1">
    <location>
        <begin position="66"/>
        <end position="94"/>
    </location>
</feature>
<dbReference type="EMBL" id="JBJQOH010000001">
    <property type="protein sequence ID" value="KAL3700315.1"/>
    <property type="molecule type" value="Genomic_DNA"/>
</dbReference>
<proteinExistence type="predicted"/>
<reference evidence="2 3" key="1">
    <citation type="submission" date="2024-09" db="EMBL/GenBank/DDBJ databases">
        <title>Chromosome-scale assembly of Riccia sorocarpa.</title>
        <authorList>
            <person name="Paukszto L."/>
        </authorList>
    </citation>
    <scope>NUCLEOTIDE SEQUENCE [LARGE SCALE GENOMIC DNA]</scope>
    <source>
        <strain evidence="2">LP-2024</strain>
        <tissue evidence="2">Aerial parts of the thallus</tissue>
    </source>
</reference>
<dbReference type="Proteomes" id="UP001633002">
    <property type="component" value="Unassembled WGS sequence"/>
</dbReference>
<feature type="region of interest" description="Disordered" evidence="1">
    <location>
        <begin position="219"/>
        <end position="264"/>
    </location>
</feature>
<accession>A0ABD3ICZ2</accession>
<feature type="compositionally biased region" description="Basic residues" evidence="1">
    <location>
        <begin position="232"/>
        <end position="245"/>
    </location>
</feature>
<comment type="caution">
    <text evidence="2">The sequence shown here is derived from an EMBL/GenBank/DDBJ whole genome shotgun (WGS) entry which is preliminary data.</text>
</comment>
<protein>
    <submittedName>
        <fullName evidence="2">Uncharacterized protein</fullName>
    </submittedName>
</protein>
<evidence type="ECO:0000256" key="1">
    <source>
        <dbReference type="SAM" id="MobiDB-lite"/>
    </source>
</evidence>